<protein>
    <recommendedName>
        <fullName evidence="8">Lipopolysaccharide export system permease protein LptF</fullName>
    </recommendedName>
</protein>
<feature type="transmembrane region" description="Helical" evidence="6">
    <location>
        <begin position="52"/>
        <end position="78"/>
    </location>
</feature>
<evidence type="ECO:0000256" key="1">
    <source>
        <dbReference type="ARBA" id="ARBA00004651"/>
    </source>
</evidence>
<keyword evidence="3 6" id="KW-0812">Transmembrane</keyword>
<reference evidence="7" key="1">
    <citation type="submission" date="2018-06" db="EMBL/GenBank/DDBJ databases">
        <authorList>
            <person name="Zhirakovskaya E."/>
        </authorList>
    </citation>
    <scope>NUCLEOTIDE SEQUENCE</scope>
</reference>
<accession>A0A3B1CAB5</accession>
<dbReference type="InterPro" id="IPR005495">
    <property type="entry name" value="LptG/LptF_permease"/>
</dbReference>
<evidence type="ECO:0000256" key="5">
    <source>
        <dbReference type="ARBA" id="ARBA00023136"/>
    </source>
</evidence>
<evidence type="ECO:0000256" key="4">
    <source>
        <dbReference type="ARBA" id="ARBA00022989"/>
    </source>
</evidence>
<dbReference type="GO" id="GO:0015920">
    <property type="term" value="P:lipopolysaccharide transport"/>
    <property type="evidence" value="ECO:0007669"/>
    <property type="project" value="TreeGrafter"/>
</dbReference>
<name>A0A3B1CAB5_9ZZZZ</name>
<keyword evidence="5 6" id="KW-0472">Membrane</keyword>
<keyword evidence="4 6" id="KW-1133">Transmembrane helix</keyword>
<dbReference type="AlphaFoldDB" id="A0A3B1CAB5"/>
<feature type="transmembrane region" description="Helical" evidence="6">
    <location>
        <begin position="337"/>
        <end position="356"/>
    </location>
</feature>
<proteinExistence type="predicted"/>
<feature type="transmembrane region" description="Helical" evidence="6">
    <location>
        <begin position="12"/>
        <end position="32"/>
    </location>
</feature>
<dbReference type="PANTHER" id="PTHR33529">
    <property type="entry name" value="SLR0882 PROTEIN-RELATED"/>
    <property type="match status" value="1"/>
</dbReference>
<feature type="transmembrane region" description="Helical" evidence="6">
    <location>
        <begin position="305"/>
        <end position="325"/>
    </location>
</feature>
<gene>
    <name evidence="7" type="ORF">MNBD_NITROSPINAE02-1451</name>
</gene>
<dbReference type="PANTHER" id="PTHR33529:SF6">
    <property type="entry name" value="YJGP_YJGQ FAMILY PERMEASE"/>
    <property type="match status" value="1"/>
</dbReference>
<dbReference type="GO" id="GO:0043190">
    <property type="term" value="C:ATP-binding cassette (ABC) transporter complex"/>
    <property type="evidence" value="ECO:0007669"/>
    <property type="project" value="TreeGrafter"/>
</dbReference>
<evidence type="ECO:0008006" key="8">
    <source>
        <dbReference type="Google" id="ProtNLM"/>
    </source>
</evidence>
<keyword evidence="2" id="KW-1003">Cell membrane</keyword>
<feature type="transmembrane region" description="Helical" evidence="6">
    <location>
        <begin position="279"/>
        <end position="298"/>
    </location>
</feature>
<sequence length="382" mass="42012">MRVLDRYIVSEQLKVFFLAIFLLITTLVLERVNFLTGILLSRQASAATIGQMLFYLSPSFLTISAPLAILMSSLMIFSRFSAENEITVMRASGISLFRLLVPAALVSFLACMGALYLSLNLEHVGNLKFQMIVMKTLKSGLSMEIKAQRFNSNFENMVIRVDKNKNGALSGVFISDQRNEDKPKVIEAARGRLIGGQEGVSSAIELFDGVIHTIGKGGVYQTIAFQSYTLRIGNSSDDEEKFEKGVNQLSISELRKRIATLQSQGEPANYERVTLHKKFAMPVGCIALGLLGVPLGMMTQRRGSGGGFGLGVLVIAINYLLWMIGQEVGTGGKVPPFIAVWTPNVVMSSIGLFLILRVSKDSMPTKIGLWLFRKKTKPKTEL</sequence>
<comment type="subcellular location">
    <subcellularLocation>
        <location evidence="1">Cell membrane</location>
        <topology evidence="1">Multi-pass membrane protein</topology>
    </subcellularLocation>
</comment>
<evidence type="ECO:0000313" key="7">
    <source>
        <dbReference type="EMBL" id="VAX20848.1"/>
    </source>
</evidence>
<evidence type="ECO:0000256" key="3">
    <source>
        <dbReference type="ARBA" id="ARBA00022692"/>
    </source>
</evidence>
<organism evidence="7">
    <name type="scientific">hydrothermal vent metagenome</name>
    <dbReference type="NCBI Taxonomy" id="652676"/>
    <lineage>
        <taxon>unclassified sequences</taxon>
        <taxon>metagenomes</taxon>
        <taxon>ecological metagenomes</taxon>
    </lineage>
</organism>
<dbReference type="EMBL" id="UOGE01000062">
    <property type="protein sequence ID" value="VAX20848.1"/>
    <property type="molecule type" value="Genomic_DNA"/>
</dbReference>
<dbReference type="Pfam" id="PF03739">
    <property type="entry name" value="LptF_LptG"/>
    <property type="match status" value="1"/>
</dbReference>
<evidence type="ECO:0000256" key="6">
    <source>
        <dbReference type="SAM" id="Phobius"/>
    </source>
</evidence>
<feature type="transmembrane region" description="Helical" evidence="6">
    <location>
        <begin position="99"/>
        <end position="119"/>
    </location>
</feature>
<evidence type="ECO:0000256" key="2">
    <source>
        <dbReference type="ARBA" id="ARBA00022475"/>
    </source>
</evidence>